<keyword evidence="1" id="KW-0472">Membrane</keyword>
<keyword evidence="2" id="KW-0732">Signal</keyword>
<evidence type="ECO:0000313" key="3">
    <source>
        <dbReference type="EMBL" id="KAJ5070831.1"/>
    </source>
</evidence>
<protein>
    <submittedName>
        <fullName evidence="3">Uncharacterized protein</fullName>
    </submittedName>
</protein>
<feature type="transmembrane region" description="Helical" evidence="1">
    <location>
        <begin position="115"/>
        <end position="133"/>
    </location>
</feature>
<gene>
    <name evidence="3" type="ORF">M0811_01812</name>
</gene>
<dbReference type="AlphaFoldDB" id="A0A9Q0LDR6"/>
<sequence>MKTITIFLIMILFQFSLETETRILMMTFSNTNCTYNPEWTHTYTESTEFKGQDGKEYKIVAGKTKEWAWQQCTGTTCKTVLEINPYECNKISQITALSSDNFGAWLGSTFELASSANQFSFVLLSLILLLIFFF</sequence>
<proteinExistence type="predicted"/>
<accession>A0A9Q0LDR6</accession>
<evidence type="ECO:0000313" key="4">
    <source>
        <dbReference type="Proteomes" id="UP001149090"/>
    </source>
</evidence>
<reference evidence="3" key="1">
    <citation type="submission" date="2022-10" db="EMBL/GenBank/DDBJ databases">
        <title>Novel sulphate-reducing endosymbionts in the free-living metamonad Anaeramoeba.</title>
        <authorList>
            <person name="Jerlstrom-Hultqvist J."/>
            <person name="Cepicka I."/>
            <person name="Gallot-Lavallee L."/>
            <person name="Salas-Leiva D."/>
            <person name="Curtis B.A."/>
            <person name="Zahonova K."/>
            <person name="Pipaliya S."/>
            <person name="Dacks J."/>
            <person name="Roger A.J."/>
        </authorList>
    </citation>
    <scope>NUCLEOTIDE SEQUENCE</scope>
    <source>
        <strain evidence="3">BMAN</strain>
    </source>
</reference>
<dbReference type="EMBL" id="JAPDFW010000092">
    <property type="protein sequence ID" value="KAJ5070831.1"/>
    <property type="molecule type" value="Genomic_DNA"/>
</dbReference>
<dbReference type="Proteomes" id="UP001149090">
    <property type="component" value="Unassembled WGS sequence"/>
</dbReference>
<name>A0A9Q0LDR6_ANAIG</name>
<feature type="signal peptide" evidence="2">
    <location>
        <begin position="1"/>
        <end position="18"/>
    </location>
</feature>
<keyword evidence="1" id="KW-0812">Transmembrane</keyword>
<keyword evidence="4" id="KW-1185">Reference proteome</keyword>
<feature type="chain" id="PRO_5040446515" evidence="2">
    <location>
        <begin position="19"/>
        <end position="134"/>
    </location>
</feature>
<comment type="caution">
    <text evidence="3">The sequence shown here is derived from an EMBL/GenBank/DDBJ whole genome shotgun (WGS) entry which is preliminary data.</text>
</comment>
<organism evidence="3 4">
    <name type="scientific">Anaeramoeba ignava</name>
    <name type="common">Anaerobic marine amoeba</name>
    <dbReference type="NCBI Taxonomy" id="1746090"/>
    <lineage>
        <taxon>Eukaryota</taxon>
        <taxon>Metamonada</taxon>
        <taxon>Anaeramoebidae</taxon>
        <taxon>Anaeramoeba</taxon>
    </lineage>
</organism>
<evidence type="ECO:0000256" key="1">
    <source>
        <dbReference type="SAM" id="Phobius"/>
    </source>
</evidence>
<evidence type="ECO:0000256" key="2">
    <source>
        <dbReference type="SAM" id="SignalP"/>
    </source>
</evidence>
<keyword evidence="1" id="KW-1133">Transmembrane helix</keyword>